<dbReference type="Pfam" id="PF16927">
    <property type="entry name" value="HisKA_7TM"/>
    <property type="match status" value="1"/>
</dbReference>
<evidence type="ECO:0000256" key="2">
    <source>
        <dbReference type="ARBA" id="ARBA00012438"/>
    </source>
</evidence>
<feature type="transmembrane region" description="Helical" evidence="9">
    <location>
        <begin position="216"/>
        <end position="236"/>
    </location>
</feature>
<keyword evidence="12" id="KW-1185">Reference proteome</keyword>
<dbReference type="SUPFAM" id="SSF55785">
    <property type="entry name" value="PYP-like sensor domain (PAS domain)"/>
    <property type="match status" value="1"/>
</dbReference>
<evidence type="ECO:0000256" key="7">
    <source>
        <dbReference type="ARBA" id="ARBA00022840"/>
    </source>
</evidence>
<evidence type="ECO:0000256" key="5">
    <source>
        <dbReference type="ARBA" id="ARBA00022741"/>
    </source>
</evidence>
<dbReference type="InterPro" id="IPR050482">
    <property type="entry name" value="Sensor_HK_TwoCompSys"/>
</dbReference>
<evidence type="ECO:0000259" key="10">
    <source>
        <dbReference type="PROSITE" id="PS50109"/>
    </source>
</evidence>
<evidence type="ECO:0000256" key="9">
    <source>
        <dbReference type="SAM" id="Phobius"/>
    </source>
</evidence>
<keyword evidence="9" id="KW-0472">Membrane</keyword>
<keyword evidence="5" id="KW-0547">Nucleotide-binding</keyword>
<keyword evidence="4" id="KW-0808">Transferase</keyword>
<dbReference type="GO" id="GO:0005524">
    <property type="term" value="F:ATP binding"/>
    <property type="evidence" value="ECO:0007669"/>
    <property type="project" value="UniProtKB-KW"/>
</dbReference>
<sequence>MGLGSAQMSESALQLMIYHPIKEIWFYLLAATVLAALAGYAWQYRRAPAALYWVLSLYLRAVFLMALVLVTVSPGLADKVFWVKIQQMSAIATLPTFFLFVVNVAGKKGQSIRRVILVILALTAFGLLALLTTGWHGWFWRGVIWDGVTFGIIRGPIYWVMMGIIYLQFFAIAMVCVIWGRRVSGLRRLQVLTLPVDPLISVTGHILWVLDVQVGAIPPLPLAFMLSGIAWSWLFFRLRVLNLMALAESTVIGNIDDCMIITDDQDYIMEINSSAQRRFGQKAPVLPGSHFPQAFACWPAMTALLDVKAVMEGEVYLEGSGYYSYHVTPLLDWGNMIIGKAIVFHDMTKLKQAQAQILDQQKALSIMAERERLGRELHDGRGQIWNYINLKLQMVRSLLNGSQLEKADQEVQRLIGTIKDLNTDARETIVGLKMTVDDGEDFVANLQDYLEWYEESNGIVTQLILPDESVTGLLSRTSKVQLLRIIQEALTNIRKHAQAQQVKVEIERGDNQVTVLIEDDGCGFDPANIPAGKKHFGLQIMAERANEAGGRLQIESRPGAGTKLIVQFNLGRVDNDENTGS</sequence>
<dbReference type="SMART" id="SM00387">
    <property type="entry name" value="HATPase_c"/>
    <property type="match status" value="1"/>
</dbReference>
<dbReference type="OrthoDB" id="1672626at2"/>
<keyword evidence="9" id="KW-1133">Transmembrane helix</keyword>
<dbReference type="EC" id="2.7.13.3" evidence="2"/>
<dbReference type="PANTHER" id="PTHR24421">
    <property type="entry name" value="NITRATE/NITRITE SENSOR PROTEIN NARX-RELATED"/>
    <property type="match status" value="1"/>
</dbReference>
<dbReference type="InterPro" id="IPR011712">
    <property type="entry name" value="Sig_transdc_His_kin_sub3_dim/P"/>
</dbReference>
<keyword evidence="8" id="KW-0902">Two-component regulatory system</keyword>
<feature type="transmembrane region" description="Helical" evidence="9">
    <location>
        <begin position="116"/>
        <end position="137"/>
    </location>
</feature>
<name>A0A1W2F2V1_9FIRM</name>
<gene>
    <name evidence="11" type="ORF">SAMN04488500_14110</name>
</gene>
<dbReference type="InterPro" id="IPR036890">
    <property type="entry name" value="HATPase_C_sf"/>
</dbReference>
<dbReference type="STRING" id="112901.SAMN04488500_14110"/>
<comment type="catalytic activity">
    <reaction evidence="1">
        <text>ATP + protein L-histidine = ADP + protein N-phospho-L-histidine.</text>
        <dbReference type="EC" id="2.7.13.3"/>
    </reaction>
</comment>
<dbReference type="SUPFAM" id="SSF55874">
    <property type="entry name" value="ATPase domain of HSP90 chaperone/DNA topoisomerase II/histidine kinase"/>
    <property type="match status" value="1"/>
</dbReference>
<evidence type="ECO:0000256" key="1">
    <source>
        <dbReference type="ARBA" id="ARBA00000085"/>
    </source>
</evidence>
<keyword evidence="6 11" id="KW-0418">Kinase</keyword>
<dbReference type="EMBL" id="FWXI01000041">
    <property type="protein sequence ID" value="SMD16279.1"/>
    <property type="molecule type" value="Genomic_DNA"/>
</dbReference>
<organism evidence="11 12">
    <name type="scientific">Sporomusa malonica</name>
    <dbReference type="NCBI Taxonomy" id="112901"/>
    <lineage>
        <taxon>Bacteria</taxon>
        <taxon>Bacillati</taxon>
        <taxon>Bacillota</taxon>
        <taxon>Negativicutes</taxon>
        <taxon>Selenomonadales</taxon>
        <taxon>Sporomusaceae</taxon>
        <taxon>Sporomusa</taxon>
    </lineage>
</organism>
<dbReference type="GO" id="GO:0046983">
    <property type="term" value="F:protein dimerization activity"/>
    <property type="evidence" value="ECO:0007669"/>
    <property type="project" value="InterPro"/>
</dbReference>
<dbReference type="PANTHER" id="PTHR24421:SF10">
    <property type="entry name" value="NITRATE_NITRITE SENSOR PROTEIN NARQ"/>
    <property type="match status" value="1"/>
</dbReference>
<dbReference type="InterPro" id="IPR005467">
    <property type="entry name" value="His_kinase_dom"/>
</dbReference>
<evidence type="ECO:0000313" key="12">
    <source>
        <dbReference type="Proteomes" id="UP000192738"/>
    </source>
</evidence>
<dbReference type="Proteomes" id="UP000192738">
    <property type="component" value="Unassembled WGS sequence"/>
</dbReference>
<dbReference type="InterPro" id="IPR035965">
    <property type="entry name" value="PAS-like_dom_sf"/>
</dbReference>
<proteinExistence type="predicted"/>
<dbReference type="CDD" id="cd16917">
    <property type="entry name" value="HATPase_UhpB-NarQ-NarX-like"/>
    <property type="match status" value="1"/>
</dbReference>
<dbReference type="Gene3D" id="3.30.450.20">
    <property type="entry name" value="PAS domain"/>
    <property type="match status" value="1"/>
</dbReference>
<evidence type="ECO:0000256" key="8">
    <source>
        <dbReference type="ARBA" id="ARBA00023012"/>
    </source>
</evidence>
<feature type="domain" description="Histidine kinase" evidence="10">
    <location>
        <begin position="481"/>
        <end position="572"/>
    </location>
</feature>
<feature type="transmembrane region" description="Helical" evidence="9">
    <location>
        <begin position="49"/>
        <end position="73"/>
    </location>
</feature>
<dbReference type="AlphaFoldDB" id="A0A1W2F2V1"/>
<dbReference type="PROSITE" id="PS50109">
    <property type="entry name" value="HIS_KIN"/>
    <property type="match status" value="1"/>
</dbReference>
<dbReference type="Pfam" id="PF02518">
    <property type="entry name" value="HATPase_c"/>
    <property type="match status" value="1"/>
</dbReference>
<keyword evidence="7" id="KW-0067">ATP-binding</keyword>
<keyword evidence="3" id="KW-0597">Phosphoprotein</keyword>
<dbReference type="InterPro" id="IPR003594">
    <property type="entry name" value="HATPase_dom"/>
</dbReference>
<feature type="transmembrane region" description="Helical" evidence="9">
    <location>
        <begin position="24"/>
        <end position="42"/>
    </location>
</feature>
<dbReference type="GO" id="GO:0000155">
    <property type="term" value="F:phosphorelay sensor kinase activity"/>
    <property type="evidence" value="ECO:0007669"/>
    <property type="project" value="InterPro"/>
</dbReference>
<dbReference type="Gene3D" id="3.30.565.10">
    <property type="entry name" value="Histidine kinase-like ATPase, C-terminal domain"/>
    <property type="match status" value="1"/>
</dbReference>
<reference evidence="11 12" key="1">
    <citation type="submission" date="2017-04" db="EMBL/GenBank/DDBJ databases">
        <authorList>
            <person name="Afonso C.L."/>
            <person name="Miller P.J."/>
            <person name="Scott M.A."/>
            <person name="Spackman E."/>
            <person name="Goraichik I."/>
            <person name="Dimitrov K.M."/>
            <person name="Suarez D.L."/>
            <person name="Swayne D.E."/>
        </authorList>
    </citation>
    <scope>NUCLEOTIDE SEQUENCE [LARGE SCALE GENOMIC DNA]</scope>
    <source>
        <strain evidence="11 12">DSM 5090</strain>
    </source>
</reference>
<evidence type="ECO:0000313" key="11">
    <source>
        <dbReference type="EMBL" id="SMD16279.1"/>
    </source>
</evidence>
<accession>A0A1W2F2V1</accession>
<evidence type="ECO:0000256" key="3">
    <source>
        <dbReference type="ARBA" id="ARBA00022553"/>
    </source>
</evidence>
<dbReference type="Pfam" id="PF07730">
    <property type="entry name" value="HisKA_3"/>
    <property type="match status" value="1"/>
</dbReference>
<feature type="transmembrane region" description="Helical" evidence="9">
    <location>
        <begin position="157"/>
        <end position="179"/>
    </location>
</feature>
<dbReference type="GO" id="GO:0016020">
    <property type="term" value="C:membrane"/>
    <property type="evidence" value="ECO:0007669"/>
    <property type="project" value="InterPro"/>
</dbReference>
<evidence type="ECO:0000256" key="6">
    <source>
        <dbReference type="ARBA" id="ARBA00022777"/>
    </source>
</evidence>
<feature type="transmembrane region" description="Helical" evidence="9">
    <location>
        <begin position="85"/>
        <end position="104"/>
    </location>
</feature>
<evidence type="ECO:0000256" key="4">
    <source>
        <dbReference type="ARBA" id="ARBA00022679"/>
    </source>
</evidence>
<dbReference type="Gene3D" id="1.20.5.1930">
    <property type="match status" value="1"/>
</dbReference>
<keyword evidence="9" id="KW-0812">Transmembrane</keyword>
<protein>
    <recommendedName>
        <fullName evidence="2">histidine kinase</fullName>
        <ecNumber evidence="2">2.7.13.3</ecNumber>
    </recommendedName>
</protein>
<dbReference type="InterPro" id="IPR031621">
    <property type="entry name" value="HisKA_7TM"/>
</dbReference>